<proteinExistence type="predicted"/>
<reference evidence="2 3" key="1">
    <citation type="submission" date="2021-06" db="EMBL/GenBank/DDBJ databases">
        <authorList>
            <person name="Sun Q."/>
            <person name="Li D."/>
        </authorList>
    </citation>
    <scope>NUCLEOTIDE SEQUENCE [LARGE SCALE GENOMIC DNA]</scope>
    <source>
        <strain evidence="2 3">MSJ-4</strain>
    </source>
</reference>
<accession>A0ABS6F3V6</accession>
<evidence type="ECO:0000313" key="3">
    <source>
        <dbReference type="Proteomes" id="UP000736583"/>
    </source>
</evidence>
<comment type="caution">
    <text evidence="2">The sequence shown here is derived from an EMBL/GenBank/DDBJ whole genome shotgun (WGS) entry which is preliminary data.</text>
</comment>
<sequence>MTCNQARPSRGYPQQNDENSAKVIAKNMAEQKNEATNSNFNNCAMAQFNNSTQSISQAGIAQDPDIYAYRTMNGLKDMAVEITKDGIKVNGKPIDLKENMEDVKDKE</sequence>
<dbReference type="EMBL" id="JAHLQL010000007">
    <property type="protein sequence ID" value="MBU5593207.1"/>
    <property type="molecule type" value="Genomic_DNA"/>
</dbReference>
<dbReference type="RefSeq" id="WP_216457885.1">
    <property type="nucleotide sequence ID" value="NZ_JAHLQL010000007.1"/>
</dbReference>
<dbReference type="Proteomes" id="UP000736583">
    <property type="component" value="Unassembled WGS sequence"/>
</dbReference>
<organism evidence="2 3">
    <name type="scientific">Clostridium simiarum</name>
    <dbReference type="NCBI Taxonomy" id="2841506"/>
    <lineage>
        <taxon>Bacteria</taxon>
        <taxon>Bacillati</taxon>
        <taxon>Bacillota</taxon>
        <taxon>Clostridia</taxon>
        <taxon>Eubacteriales</taxon>
        <taxon>Clostridiaceae</taxon>
        <taxon>Clostridium</taxon>
    </lineage>
</organism>
<feature type="compositionally biased region" description="Polar residues" evidence="1">
    <location>
        <begin position="1"/>
        <end position="18"/>
    </location>
</feature>
<feature type="region of interest" description="Disordered" evidence="1">
    <location>
        <begin position="1"/>
        <end position="20"/>
    </location>
</feature>
<keyword evidence="3" id="KW-1185">Reference proteome</keyword>
<evidence type="ECO:0000313" key="2">
    <source>
        <dbReference type="EMBL" id="MBU5593207.1"/>
    </source>
</evidence>
<protein>
    <submittedName>
        <fullName evidence="2">Uncharacterized protein</fullName>
    </submittedName>
</protein>
<evidence type="ECO:0000256" key="1">
    <source>
        <dbReference type="SAM" id="MobiDB-lite"/>
    </source>
</evidence>
<gene>
    <name evidence="2" type="ORF">KQI89_15770</name>
</gene>
<name>A0ABS6F3V6_9CLOT</name>